<proteinExistence type="predicted"/>
<name>A0A8B7NCJ5_HYAAZ</name>
<dbReference type="RefSeq" id="XP_018011266.1">
    <property type="nucleotide sequence ID" value="XM_018155777.1"/>
</dbReference>
<dbReference type="OrthoDB" id="6371365at2759"/>
<reference evidence="3" key="1">
    <citation type="submission" date="2025-08" db="UniProtKB">
        <authorList>
            <consortium name="RefSeq"/>
        </authorList>
    </citation>
    <scope>IDENTIFICATION</scope>
    <source>
        <tissue evidence="3">Whole organism</tissue>
    </source>
</reference>
<dbReference type="Proteomes" id="UP000694843">
    <property type="component" value="Unplaced"/>
</dbReference>
<protein>
    <submittedName>
        <fullName evidence="3">Uncharacterized protein LOC108668541</fullName>
    </submittedName>
</protein>
<evidence type="ECO:0000313" key="3">
    <source>
        <dbReference type="RefSeq" id="XP_018011266.1"/>
    </source>
</evidence>
<feature type="transmembrane region" description="Helical" evidence="1">
    <location>
        <begin position="97"/>
        <end position="119"/>
    </location>
</feature>
<keyword evidence="1" id="KW-0812">Transmembrane</keyword>
<dbReference type="AlphaFoldDB" id="A0A8B7NCJ5"/>
<keyword evidence="2" id="KW-1185">Reference proteome</keyword>
<evidence type="ECO:0000256" key="1">
    <source>
        <dbReference type="SAM" id="Phobius"/>
    </source>
</evidence>
<gene>
    <name evidence="3" type="primary">LOC108668541</name>
</gene>
<keyword evidence="1" id="KW-0472">Membrane</keyword>
<dbReference type="KEGG" id="hazt:108668541"/>
<organism evidence="2 3">
    <name type="scientific">Hyalella azteca</name>
    <name type="common">Amphipod</name>
    <dbReference type="NCBI Taxonomy" id="294128"/>
    <lineage>
        <taxon>Eukaryota</taxon>
        <taxon>Metazoa</taxon>
        <taxon>Ecdysozoa</taxon>
        <taxon>Arthropoda</taxon>
        <taxon>Crustacea</taxon>
        <taxon>Multicrustacea</taxon>
        <taxon>Malacostraca</taxon>
        <taxon>Eumalacostraca</taxon>
        <taxon>Peracarida</taxon>
        <taxon>Amphipoda</taxon>
        <taxon>Senticaudata</taxon>
        <taxon>Talitrida</taxon>
        <taxon>Talitroidea</taxon>
        <taxon>Hyalellidae</taxon>
        <taxon>Hyalella</taxon>
    </lineage>
</organism>
<dbReference type="GeneID" id="108668541"/>
<sequence>MGNFYTTVSSSTMDLGMDHVANVSTNENLFINSSQHSSKDLYALGDSWNETSLDAPYEDYDDEGRLILLSTNGTSNFWSFPGDLSTKYLLNAGTASVLFSGFYALAGIALFTLYHAAYFGENAVRRKRAISDDGGSLFGVQPSNFDKSFESSPTNFSALFALDANWCALRLACELSARAAGALTEDERHLMMYFRSVITEPDLRTMPLPSLYYGFASYLGFRSNGDGECANFYPRCPFGANEMLKIYTKEKSAPDQEKSHNFKARAKSVLSRFRDRNLDLNDGKSTILKTLTDYEIQRREARKSRVEHLLKRRQRVMQRLGIGSDDRETEENEYEN</sequence>
<accession>A0A8B7NCJ5</accession>
<evidence type="ECO:0000313" key="2">
    <source>
        <dbReference type="Proteomes" id="UP000694843"/>
    </source>
</evidence>
<keyword evidence="1" id="KW-1133">Transmembrane helix</keyword>